<evidence type="ECO:0000256" key="5">
    <source>
        <dbReference type="ARBA" id="ARBA00023136"/>
    </source>
</evidence>
<dbReference type="Pfam" id="PF00520">
    <property type="entry name" value="Ion_trans"/>
    <property type="match status" value="1"/>
</dbReference>
<evidence type="ECO:0000256" key="2">
    <source>
        <dbReference type="ARBA" id="ARBA00022692"/>
    </source>
</evidence>
<comment type="caution">
    <text evidence="8">The sequence shown here is derived from an EMBL/GenBank/DDBJ whole genome shotgun (WGS) entry which is preliminary data.</text>
</comment>
<evidence type="ECO:0000313" key="9">
    <source>
        <dbReference type="Proteomes" id="UP000266673"/>
    </source>
</evidence>
<organism evidence="8 9">
    <name type="scientific">Gigaspora rosea</name>
    <dbReference type="NCBI Taxonomy" id="44941"/>
    <lineage>
        <taxon>Eukaryota</taxon>
        <taxon>Fungi</taxon>
        <taxon>Fungi incertae sedis</taxon>
        <taxon>Mucoromycota</taxon>
        <taxon>Glomeromycotina</taxon>
        <taxon>Glomeromycetes</taxon>
        <taxon>Diversisporales</taxon>
        <taxon>Gigasporaceae</taxon>
        <taxon>Gigaspora</taxon>
    </lineage>
</organism>
<dbReference type="GO" id="GO:0005216">
    <property type="term" value="F:monoatomic ion channel activity"/>
    <property type="evidence" value="ECO:0007669"/>
    <property type="project" value="InterPro"/>
</dbReference>
<keyword evidence="2 6" id="KW-0812">Transmembrane</keyword>
<evidence type="ECO:0000256" key="6">
    <source>
        <dbReference type="SAM" id="Phobius"/>
    </source>
</evidence>
<evidence type="ECO:0000256" key="1">
    <source>
        <dbReference type="ARBA" id="ARBA00004141"/>
    </source>
</evidence>
<feature type="transmembrane region" description="Helical" evidence="6">
    <location>
        <begin position="151"/>
        <end position="174"/>
    </location>
</feature>
<dbReference type="PANTHER" id="PTHR10582">
    <property type="entry name" value="TRANSIENT RECEPTOR POTENTIAL ION CHANNEL PROTEIN"/>
    <property type="match status" value="1"/>
</dbReference>
<reference evidence="8 9" key="1">
    <citation type="submission" date="2018-06" db="EMBL/GenBank/DDBJ databases">
        <title>Comparative genomics reveals the genomic features of Rhizophagus irregularis, R. cerebriforme, R. diaphanum and Gigaspora rosea, and their symbiotic lifestyle signature.</title>
        <authorList>
            <person name="Morin E."/>
            <person name="San Clemente H."/>
            <person name="Chen E.C.H."/>
            <person name="De La Providencia I."/>
            <person name="Hainaut M."/>
            <person name="Kuo A."/>
            <person name="Kohler A."/>
            <person name="Murat C."/>
            <person name="Tang N."/>
            <person name="Roy S."/>
            <person name="Loubradou J."/>
            <person name="Henrissat B."/>
            <person name="Grigoriev I.V."/>
            <person name="Corradi N."/>
            <person name="Roux C."/>
            <person name="Martin F.M."/>
        </authorList>
    </citation>
    <scope>NUCLEOTIDE SEQUENCE [LARGE SCALE GENOMIC DNA]</scope>
    <source>
        <strain evidence="8 9">DAOM 194757</strain>
    </source>
</reference>
<keyword evidence="9" id="KW-1185">Reference proteome</keyword>
<keyword evidence="3" id="KW-0677">Repeat</keyword>
<keyword evidence="4 6" id="KW-1133">Transmembrane helix</keyword>
<name>A0A397UKQ6_9GLOM</name>
<keyword evidence="5 6" id="KW-0472">Membrane</keyword>
<dbReference type="STRING" id="44941.A0A397UKQ6"/>
<sequence>MPVGAVSISTLLLELKFLIFFRAIDVIGVYFAIIIEVVKSAFSFLIILAFIVFAFAHSLHLLLRPTTRISLDYPSHSNDLNDPNDPWNLVSTYNSISENDSISENLTLTALPTATTNMFIMLNTAILAVYILLTGDSTYLSNWILTENLTLVILVVCFSFFTNIYLMNLFIGLLSNSIAEMNKKELFLLQKAKILAEIELLYLLPYQRRKNNWFPELIVHYDKLRDIIKIIKNGKWNSTDELLFIHDTLLKIYGMDFEEKFGLKT</sequence>
<accession>A0A397UKQ6</accession>
<dbReference type="AlphaFoldDB" id="A0A397UKQ6"/>
<dbReference type="InterPro" id="IPR024862">
    <property type="entry name" value="TRPV"/>
</dbReference>
<feature type="transmembrane region" description="Helical" evidence="6">
    <location>
        <begin position="17"/>
        <end position="35"/>
    </location>
</feature>
<evidence type="ECO:0000256" key="4">
    <source>
        <dbReference type="ARBA" id="ARBA00022989"/>
    </source>
</evidence>
<protein>
    <recommendedName>
        <fullName evidence="7">Ion transport domain-containing protein</fullName>
    </recommendedName>
</protein>
<feature type="domain" description="Ion transport" evidence="7">
    <location>
        <begin position="8"/>
        <end position="185"/>
    </location>
</feature>
<dbReference type="GO" id="GO:0005886">
    <property type="term" value="C:plasma membrane"/>
    <property type="evidence" value="ECO:0007669"/>
    <property type="project" value="TreeGrafter"/>
</dbReference>
<evidence type="ECO:0000259" key="7">
    <source>
        <dbReference type="Pfam" id="PF00520"/>
    </source>
</evidence>
<evidence type="ECO:0000256" key="3">
    <source>
        <dbReference type="ARBA" id="ARBA00022737"/>
    </source>
</evidence>
<dbReference type="EMBL" id="QKWP01001336">
    <property type="protein sequence ID" value="RIB09707.1"/>
    <property type="molecule type" value="Genomic_DNA"/>
</dbReference>
<evidence type="ECO:0000313" key="8">
    <source>
        <dbReference type="EMBL" id="RIB09707.1"/>
    </source>
</evidence>
<comment type="subcellular location">
    <subcellularLocation>
        <location evidence="1">Membrane</location>
        <topology evidence="1">Multi-pass membrane protein</topology>
    </subcellularLocation>
</comment>
<gene>
    <name evidence="8" type="ORF">C2G38_2208066</name>
</gene>
<dbReference type="Proteomes" id="UP000266673">
    <property type="component" value="Unassembled WGS sequence"/>
</dbReference>
<proteinExistence type="predicted"/>
<feature type="transmembrane region" description="Helical" evidence="6">
    <location>
        <begin position="41"/>
        <end position="63"/>
    </location>
</feature>
<dbReference type="InterPro" id="IPR005821">
    <property type="entry name" value="Ion_trans_dom"/>
</dbReference>
<dbReference type="Gene3D" id="1.10.287.70">
    <property type="match status" value="1"/>
</dbReference>
<feature type="transmembrane region" description="Helical" evidence="6">
    <location>
        <begin position="106"/>
        <end position="131"/>
    </location>
</feature>
<dbReference type="GO" id="GO:0098703">
    <property type="term" value="P:calcium ion import across plasma membrane"/>
    <property type="evidence" value="ECO:0007669"/>
    <property type="project" value="TreeGrafter"/>
</dbReference>
<dbReference type="OrthoDB" id="2352140at2759"/>
<dbReference type="PANTHER" id="PTHR10582:SF2">
    <property type="entry name" value="INACTIVE"/>
    <property type="match status" value="1"/>
</dbReference>